<keyword evidence="4 8" id="KW-0812">Transmembrane</keyword>
<dbReference type="InterPro" id="IPR028362">
    <property type="entry name" value="AlgI"/>
</dbReference>
<name>A0ABU7R857_9ACTN</name>
<evidence type="ECO:0000256" key="3">
    <source>
        <dbReference type="ARBA" id="ARBA00022475"/>
    </source>
</evidence>
<keyword evidence="10" id="KW-1185">Reference proteome</keyword>
<feature type="transmembrane region" description="Helical" evidence="8">
    <location>
        <begin position="462"/>
        <end position="481"/>
    </location>
</feature>
<feature type="transmembrane region" description="Helical" evidence="8">
    <location>
        <begin position="406"/>
        <end position="428"/>
    </location>
</feature>
<feature type="transmembrane region" description="Helical" evidence="8">
    <location>
        <begin position="136"/>
        <end position="160"/>
    </location>
</feature>
<evidence type="ECO:0000256" key="8">
    <source>
        <dbReference type="SAM" id="Phobius"/>
    </source>
</evidence>
<dbReference type="InterPro" id="IPR024194">
    <property type="entry name" value="Ac/AlaTfrase_AlgI/DltB"/>
</dbReference>
<evidence type="ECO:0000313" key="9">
    <source>
        <dbReference type="EMBL" id="MEE6146782.1"/>
    </source>
</evidence>
<organism evidence="9 10">
    <name type="scientific">Olsenella absiana</name>
    <dbReference type="NCBI Taxonomy" id="3115222"/>
    <lineage>
        <taxon>Bacteria</taxon>
        <taxon>Bacillati</taxon>
        <taxon>Actinomycetota</taxon>
        <taxon>Coriobacteriia</taxon>
        <taxon>Coriobacteriales</taxon>
        <taxon>Atopobiaceae</taxon>
        <taxon>Olsenella</taxon>
    </lineage>
</organism>
<dbReference type="InterPro" id="IPR051085">
    <property type="entry name" value="MB_O-acyltransferase"/>
</dbReference>
<dbReference type="Pfam" id="PF03062">
    <property type="entry name" value="MBOAT"/>
    <property type="match status" value="1"/>
</dbReference>
<evidence type="ECO:0000256" key="1">
    <source>
        <dbReference type="ARBA" id="ARBA00004651"/>
    </source>
</evidence>
<feature type="transmembrane region" description="Helical" evidence="8">
    <location>
        <begin position="98"/>
        <end position="116"/>
    </location>
</feature>
<protein>
    <submittedName>
        <fullName evidence="9">MBOAT family O-acyltransferase</fullName>
        <ecNumber evidence="9">2.3.-.-</ecNumber>
    </submittedName>
</protein>
<evidence type="ECO:0000256" key="2">
    <source>
        <dbReference type="ARBA" id="ARBA00010323"/>
    </source>
</evidence>
<feature type="transmembrane region" description="Helical" evidence="8">
    <location>
        <begin position="370"/>
        <end position="394"/>
    </location>
</feature>
<dbReference type="GO" id="GO:0016746">
    <property type="term" value="F:acyltransferase activity"/>
    <property type="evidence" value="ECO:0007669"/>
    <property type="project" value="UniProtKB-KW"/>
</dbReference>
<evidence type="ECO:0000256" key="7">
    <source>
        <dbReference type="PIRNR" id="PIRNR016636"/>
    </source>
</evidence>
<dbReference type="Proteomes" id="UP001332931">
    <property type="component" value="Unassembled WGS sequence"/>
</dbReference>
<evidence type="ECO:0000256" key="6">
    <source>
        <dbReference type="ARBA" id="ARBA00023136"/>
    </source>
</evidence>
<sequence length="531" mass="57392">MSLSSWSYLLAFLPATVLAYALCPRRARWAVVLAASYCFLWLSSGWLVLYVALATLVTYGSALWVQGVFRRGEQAAPADETRRQARERRRATKRRARRVMLVGVLADLAVLVALKYGGMLASSLDALRGALGMQPLFGGASAVAMPLGISFYTLMCMGYVIDVYRGKYEACRNLGTVATFVAFFPHLTEGPIGTFDALAPQLRAGRVARGRALTRATYLILWGLFKKLVVADRLNPLVGEVFANHASYQGLVVVLAAVLYTVQLYADFSGVVDVARGSAELMGVSLASNFRQPFFSHDVNEFWRRWHMTLGAWLKEYVFFPVSLSGATRRVTTWAHAHLKGNAARVASTLLALLAVWSACGIWHGASWKYLVYGLYYFALVFLGMLLEPVFARLASALGQDRRAPLWRGVAVARTCLLVVVGMTLFRADTLADFGQMVASVFAGAGLGPLASGELFAHGCDLLDLGVALAGAAVMLAFDVLQRRPGGVSGLVLDHGIPLRWAAGVGLLCAVVVFGAYGVGYSPVASIYAGF</sequence>
<comment type="similarity">
    <text evidence="2 7">Belongs to the membrane-bound acyltransferase family.</text>
</comment>
<dbReference type="PIRSF" id="PIRSF016636">
    <property type="entry name" value="AlgI_DltB"/>
    <property type="match status" value="1"/>
</dbReference>
<dbReference type="EC" id="2.3.-.-" evidence="9"/>
<evidence type="ECO:0000313" key="10">
    <source>
        <dbReference type="Proteomes" id="UP001332931"/>
    </source>
</evidence>
<dbReference type="PANTHER" id="PTHR13285">
    <property type="entry name" value="ACYLTRANSFERASE"/>
    <property type="match status" value="1"/>
</dbReference>
<keyword evidence="6 7" id="KW-0472">Membrane</keyword>
<dbReference type="PANTHER" id="PTHR13285:SF18">
    <property type="entry name" value="PROTEIN-CYSTEINE N-PALMITOYLTRANSFERASE RASP"/>
    <property type="match status" value="1"/>
</dbReference>
<evidence type="ECO:0000256" key="4">
    <source>
        <dbReference type="ARBA" id="ARBA00022692"/>
    </source>
</evidence>
<reference evidence="9 10" key="1">
    <citation type="submission" date="2024-01" db="EMBL/GenBank/DDBJ databases">
        <title>Description of Olsenella sp. nov., isolated from pig feces.</title>
        <authorList>
            <person name="Chang Y.-H."/>
        </authorList>
    </citation>
    <scope>NUCLEOTIDE SEQUENCE [LARGE SCALE GENOMIC DNA]</scope>
    <source>
        <strain evidence="9 10">YH-ols2223</strain>
    </source>
</reference>
<comment type="caution">
    <text evidence="9">The sequence shown here is derived from an EMBL/GenBank/DDBJ whole genome shotgun (WGS) entry which is preliminary data.</text>
</comment>
<feature type="transmembrane region" description="Helical" evidence="8">
    <location>
        <begin position="434"/>
        <end position="450"/>
    </location>
</feature>
<accession>A0ABU7R857</accession>
<dbReference type="InterPro" id="IPR004299">
    <property type="entry name" value="MBOAT_fam"/>
</dbReference>
<dbReference type="EMBL" id="JAZGJQ010000002">
    <property type="protein sequence ID" value="MEE6146782.1"/>
    <property type="molecule type" value="Genomic_DNA"/>
</dbReference>
<keyword evidence="7 9" id="KW-0012">Acyltransferase</keyword>
<feature type="transmembrane region" description="Helical" evidence="8">
    <location>
        <begin position="501"/>
        <end position="521"/>
    </location>
</feature>
<keyword evidence="5 8" id="KW-1133">Transmembrane helix</keyword>
<comment type="subcellular location">
    <subcellularLocation>
        <location evidence="1">Cell membrane</location>
        <topology evidence="1">Multi-pass membrane protein</topology>
    </subcellularLocation>
</comment>
<keyword evidence="3 7" id="KW-1003">Cell membrane</keyword>
<evidence type="ECO:0000256" key="5">
    <source>
        <dbReference type="ARBA" id="ARBA00022989"/>
    </source>
</evidence>
<feature type="transmembrane region" description="Helical" evidence="8">
    <location>
        <begin position="346"/>
        <end position="364"/>
    </location>
</feature>
<feature type="transmembrane region" description="Helical" evidence="8">
    <location>
        <begin position="29"/>
        <end position="53"/>
    </location>
</feature>
<proteinExistence type="inferred from homology"/>
<dbReference type="PIRSF" id="PIRSF500217">
    <property type="entry name" value="AlgI"/>
    <property type="match status" value="1"/>
</dbReference>
<gene>
    <name evidence="9" type="ORF">VXJ25_02045</name>
</gene>
<dbReference type="RefSeq" id="WP_330957550.1">
    <property type="nucleotide sequence ID" value="NZ_JAZGJQ010000002.1"/>
</dbReference>
<keyword evidence="7 9" id="KW-0808">Transferase</keyword>